<comment type="caution">
    <text evidence="5">The sequence shown here is derived from an EMBL/GenBank/DDBJ whole genome shotgun (WGS) entry which is preliminary data.</text>
</comment>
<keyword evidence="6" id="KW-1185">Reference proteome</keyword>
<dbReference type="InterPro" id="IPR016039">
    <property type="entry name" value="Thiolase-like"/>
</dbReference>
<dbReference type="SUPFAM" id="SSF53901">
    <property type="entry name" value="Thiolase-like"/>
    <property type="match status" value="1"/>
</dbReference>
<dbReference type="InterPro" id="IPR000794">
    <property type="entry name" value="Beta-ketoacyl_synthase"/>
</dbReference>
<keyword evidence="2 3" id="KW-0808">Transferase</keyword>
<dbReference type="GO" id="GO:0006633">
    <property type="term" value="P:fatty acid biosynthetic process"/>
    <property type="evidence" value="ECO:0007669"/>
    <property type="project" value="TreeGrafter"/>
</dbReference>
<dbReference type="AlphaFoldDB" id="A0A5C7G0G0"/>
<dbReference type="Gene3D" id="3.40.47.10">
    <property type="match status" value="2"/>
</dbReference>
<dbReference type="InterPro" id="IPR020841">
    <property type="entry name" value="PKS_Beta-ketoAc_synthase_dom"/>
</dbReference>
<evidence type="ECO:0000259" key="4">
    <source>
        <dbReference type="PROSITE" id="PS52004"/>
    </source>
</evidence>
<organism evidence="5 6">
    <name type="scientific">Neolewinella aurantiaca</name>
    <dbReference type="NCBI Taxonomy" id="2602767"/>
    <lineage>
        <taxon>Bacteria</taxon>
        <taxon>Pseudomonadati</taxon>
        <taxon>Bacteroidota</taxon>
        <taxon>Saprospiria</taxon>
        <taxon>Saprospirales</taxon>
        <taxon>Lewinellaceae</taxon>
        <taxon>Neolewinella</taxon>
    </lineage>
</organism>
<dbReference type="PANTHER" id="PTHR11712">
    <property type="entry name" value="POLYKETIDE SYNTHASE-RELATED"/>
    <property type="match status" value="1"/>
</dbReference>
<evidence type="ECO:0000256" key="2">
    <source>
        <dbReference type="ARBA" id="ARBA00022679"/>
    </source>
</evidence>
<accession>A0A5C7G0G0</accession>
<dbReference type="InterPro" id="IPR014031">
    <property type="entry name" value="Ketoacyl_synth_C"/>
</dbReference>
<feature type="domain" description="Ketosynthase family 3 (KS3)" evidence="4">
    <location>
        <begin position="1"/>
        <end position="377"/>
    </location>
</feature>
<dbReference type="PROSITE" id="PS52004">
    <property type="entry name" value="KS3_2"/>
    <property type="match status" value="1"/>
</dbReference>
<dbReference type="PROSITE" id="PS00098">
    <property type="entry name" value="THIOLASE_1"/>
    <property type="match status" value="1"/>
</dbReference>
<evidence type="ECO:0000313" key="6">
    <source>
        <dbReference type="Proteomes" id="UP000321907"/>
    </source>
</evidence>
<proteinExistence type="inferred from homology"/>
<sequence>MKINIHGYGSISAAGGSSAAAWKTYVQGTPSWSVDEPTGMPVYKIKELPGHNQIEAFTERTDPDRTTVLALHAADEAVQQAGWLGQDFSIIVGCSRGPTESWEEGFVHYLEKGEARLRTSPKTTLGSIGFALADFFDTSSPASSMSMTCSSGMHAILHGIALLKSGMAERVLVGGAEAPITDFTLRQMEALRIYGKVPATGQHACRPLSAPPSGMVVGEGAAFLALSLEDCPAGTGTCVENIAFTRESTPTPTGISARGQGLEKAMHETVESYGLPDAIVAHAPGTKRGDQAERHAIGSLYAGVPEDECVTSFKWATGHTFGASGPLAITAALEMLKAEKFCPMPWREAPEVVRDVKRVLVNATGFGGNVASIMVARTQDAK</sequence>
<dbReference type="EMBL" id="VOXD01000001">
    <property type="protein sequence ID" value="TXF91643.1"/>
    <property type="molecule type" value="Genomic_DNA"/>
</dbReference>
<protein>
    <recommendedName>
        <fullName evidence="4">Ketosynthase family 3 (KS3) domain-containing protein</fullName>
    </recommendedName>
</protein>
<evidence type="ECO:0000256" key="1">
    <source>
        <dbReference type="ARBA" id="ARBA00008467"/>
    </source>
</evidence>
<evidence type="ECO:0000313" key="5">
    <source>
        <dbReference type="EMBL" id="TXF91643.1"/>
    </source>
</evidence>
<dbReference type="Pfam" id="PF00109">
    <property type="entry name" value="ketoacyl-synt"/>
    <property type="match status" value="1"/>
</dbReference>
<reference evidence="5 6" key="1">
    <citation type="submission" date="2019-08" db="EMBL/GenBank/DDBJ databases">
        <title>Lewinella sp. strain SSH13 Genome sequencing and assembly.</title>
        <authorList>
            <person name="Kim I."/>
        </authorList>
    </citation>
    <scope>NUCLEOTIDE SEQUENCE [LARGE SCALE GENOMIC DNA]</scope>
    <source>
        <strain evidence="5 6">SSH13</strain>
    </source>
</reference>
<dbReference type="RefSeq" id="WP_147928684.1">
    <property type="nucleotide sequence ID" value="NZ_VOXD01000001.1"/>
</dbReference>
<dbReference type="OrthoDB" id="1141849at2"/>
<dbReference type="GO" id="GO:0004315">
    <property type="term" value="F:3-oxoacyl-[acyl-carrier-protein] synthase activity"/>
    <property type="evidence" value="ECO:0007669"/>
    <property type="project" value="TreeGrafter"/>
</dbReference>
<dbReference type="Pfam" id="PF02801">
    <property type="entry name" value="Ketoacyl-synt_C"/>
    <property type="match status" value="1"/>
</dbReference>
<dbReference type="InterPro" id="IPR020615">
    <property type="entry name" value="Thiolase_acyl_enz_int_AS"/>
</dbReference>
<name>A0A5C7G0G0_9BACT</name>
<gene>
    <name evidence="5" type="ORF">FUA23_00225</name>
</gene>
<dbReference type="InterPro" id="IPR014030">
    <property type="entry name" value="Ketoacyl_synth_N"/>
</dbReference>
<comment type="similarity">
    <text evidence="1 3">Belongs to the thiolase-like superfamily. Beta-ketoacyl-ACP synthases family.</text>
</comment>
<dbReference type="Proteomes" id="UP000321907">
    <property type="component" value="Unassembled WGS sequence"/>
</dbReference>
<dbReference type="PANTHER" id="PTHR11712:SF347">
    <property type="entry name" value="BETA KETOACYL-ACYL CARRIER PROTEIN SYNTHASE"/>
    <property type="match status" value="1"/>
</dbReference>
<evidence type="ECO:0000256" key="3">
    <source>
        <dbReference type="RuleBase" id="RU003694"/>
    </source>
</evidence>